<keyword evidence="2" id="KW-0802">TPR repeat</keyword>
<accession>A0A0P1P8P3</accession>
<dbReference type="InterPro" id="IPR019734">
    <property type="entry name" value="TPR_rpt"/>
</dbReference>
<dbReference type="Gene3D" id="3.90.550.10">
    <property type="entry name" value="Spore Coat Polysaccharide Biosynthesis Protein SpsA, Chain A"/>
    <property type="match status" value="1"/>
</dbReference>
<comment type="similarity">
    <text evidence="1">Belongs to the glycosyltransferase 2 family. WaaE/KdtX subfamily.</text>
</comment>
<dbReference type="InterPro" id="IPR011990">
    <property type="entry name" value="TPR-like_helical_dom_sf"/>
</dbReference>
<evidence type="ECO:0000313" key="5">
    <source>
        <dbReference type="EMBL" id="CUU06985.1"/>
    </source>
</evidence>
<dbReference type="Proteomes" id="UP000182200">
    <property type="component" value="Unassembled WGS sequence"/>
</dbReference>
<dbReference type="SMART" id="SM00028">
    <property type="entry name" value="TPR"/>
    <property type="match status" value="5"/>
</dbReference>
<dbReference type="AlphaFoldDB" id="A0A0P1MFL7"/>
<evidence type="ECO:0000256" key="2">
    <source>
        <dbReference type="PROSITE-ProRule" id="PRU00339"/>
    </source>
</evidence>
<dbReference type="EMBL" id="FAOP01000006">
    <property type="protein sequence ID" value="CUU06985.1"/>
    <property type="molecule type" value="Genomic_DNA"/>
</dbReference>
<accession>A0A0S4N7J2</accession>
<evidence type="ECO:0000313" key="7">
    <source>
        <dbReference type="Proteomes" id="UP000182200"/>
    </source>
</evidence>
<dbReference type="EMBL" id="CZVI01000003">
    <property type="protein sequence ID" value="CUS80330.1"/>
    <property type="molecule type" value="Genomic_DNA"/>
</dbReference>
<accession>A0A0P1LFZ4</accession>
<dbReference type="PANTHER" id="PTHR43630:SF2">
    <property type="entry name" value="GLYCOSYLTRANSFERASE"/>
    <property type="match status" value="1"/>
</dbReference>
<feature type="domain" description="Glycosyltransferase 2-like" evidence="3">
    <location>
        <begin position="5"/>
        <end position="141"/>
    </location>
</feature>
<accession>A0A0P1MN62</accession>
<keyword evidence="7" id="KW-1185">Reference proteome</keyword>
<dbReference type="Gene3D" id="1.25.40.10">
    <property type="entry name" value="Tetratricopeptide repeat domain"/>
    <property type="match status" value="2"/>
</dbReference>
<dbReference type="Pfam" id="PF13181">
    <property type="entry name" value="TPR_8"/>
    <property type="match status" value="1"/>
</dbReference>
<dbReference type="CDD" id="cd02511">
    <property type="entry name" value="Beta4Glucosyltransferase"/>
    <property type="match status" value="1"/>
</dbReference>
<accession>A0A0P1LFG0</accession>
<evidence type="ECO:0000313" key="4">
    <source>
        <dbReference type="EMBL" id="CUS80330.1"/>
    </source>
</evidence>
<accession>A0A0P1MFL7</accession>
<evidence type="ECO:0000313" key="6">
    <source>
        <dbReference type="Proteomes" id="UP000182011"/>
    </source>
</evidence>
<reference evidence="5 6" key="2">
    <citation type="submission" date="2015-11" db="EMBL/GenBank/DDBJ databases">
        <authorList>
            <person name="Zhang Y."/>
            <person name="Guo Z."/>
        </authorList>
    </citation>
    <scope>NUCLEOTIDE SEQUENCE [LARGE SCALE GENOMIC DNA]</scope>
    <source>
        <strain evidence="5">JGI-4</strain>
    </source>
</reference>
<dbReference type="InterPro" id="IPR001173">
    <property type="entry name" value="Glyco_trans_2-like"/>
</dbReference>
<dbReference type="PROSITE" id="PS50005">
    <property type="entry name" value="TPR"/>
    <property type="match status" value="1"/>
</dbReference>
<reference evidence="4 7" key="1">
    <citation type="submission" date="2015-11" db="EMBL/GenBank/DDBJ databases">
        <authorList>
            <person name="Varghese N."/>
        </authorList>
    </citation>
    <scope>NUCLEOTIDE SEQUENCE [LARGE SCALE GENOMIC DNA]</scope>
    <source>
        <strain evidence="4 7">JGI-8</strain>
    </source>
</reference>
<accession>A0A0P1P1E6</accession>
<name>A0A0P1MFL7_9BACT</name>
<dbReference type="PANTHER" id="PTHR43630">
    <property type="entry name" value="POLY-BETA-1,6-N-ACETYL-D-GLUCOSAMINE SYNTHASE"/>
    <property type="match status" value="1"/>
</dbReference>
<dbReference type="SUPFAM" id="SSF48452">
    <property type="entry name" value="TPR-like"/>
    <property type="match status" value="1"/>
</dbReference>
<accession>A0A0P1M2G9</accession>
<sequence>MPKLSLCMIVKNEEKFLAGCLESVKNIVDEIIIVDTGSTDKTIEIANSYNAKVYHFEWKNDFSLARNESIKHATGDWILILDADERLNPGQEMKIKKYLNLNFDGLYVRIISTDKNGELYVTEYPRLFRKIDGVKFERKIHEQISSSILKLGGKLAKTDITITHLGYSQDDETMRKKYERNLRILLEELEENPDDAHTCYHIGITKTLIGEQEEGIKYLKKAISIPREKSNINDSLRAFIYNIFGNYEFKRGNSSQALNWFTESIKLAPVQVSSYYHGGLVHLKDSNFILAKNFFEKALKNLHSILKGKPSDLTIEAFIEPGDIHFKLAICYFKLGNYHKLNENLAEILPNEKLYEAFLNFLVEEYKEGNKNVTQVIKYISKLKPSFHVFKILSGIYQVEGELENAVESLRNALKFKDDDEIRYNLGTCLAGLKRFDESIKVLVDFLNRRNSPFFESALKVLVLSYIGEGNFYDALSCYKLILERNPEDEAIKLRVHSIAQKLANPH</sequence>
<evidence type="ECO:0000256" key="1">
    <source>
        <dbReference type="ARBA" id="ARBA00038494"/>
    </source>
</evidence>
<feature type="repeat" description="TPR" evidence="2">
    <location>
        <begin position="238"/>
        <end position="271"/>
    </location>
</feature>
<evidence type="ECO:0000259" key="3">
    <source>
        <dbReference type="Pfam" id="PF00535"/>
    </source>
</evidence>
<dbReference type="Pfam" id="PF00535">
    <property type="entry name" value="Glycos_transf_2"/>
    <property type="match status" value="1"/>
</dbReference>
<gene>
    <name evidence="5" type="ORF">JGI4_01663</name>
    <name evidence="4" type="ORF">JGI8_00403</name>
</gene>
<dbReference type="InterPro" id="IPR029044">
    <property type="entry name" value="Nucleotide-diphossugar_trans"/>
</dbReference>
<dbReference type="RefSeq" id="WP_075426269.1">
    <property type="nucleotide sequence ID" value="NZ_CZVI01000003.1"/>
</dbReference>
<organism evidence="5 6">
    <name type="scientific">Candidatus Kryptonium thompsonii</name>
    <dbReference type="NCBI Taxonomy" id="1633631"/>
    <lineage>
        <taxon>Bacteria</taxon>
        <taxon>Pseudomonadati</taxon>
        <taxon>Candidatus Kryptoniota</taxon>
        <taxon>Candidatus Kryptonium</taxon>
    </lineage>
</organism>
<proteinExistence type="inferred from homology"/>
<dbReference type="SUPFAM" id="SSF81901">
    <property type="entry name" value="HCP-like"/>
    <property type="match status" value="1"/>
</dbReference>
<dbReference type="STRING" id="1633631.GCA_001442925_01658"/>
<dbReference type="SUPFAM" id="SSF53448">
    <property type="entry name" value="Nucleotide-diphospho-sugar transferases"/>
    <property type="match status" value="1"/>
</dbReference>
<dbReference type="Proteomes" id="UP000182011">
    <property type="component" value="Unassembled WGS sequence"/>
</dbReference>
<protein>
    <submittedName>
        <fullName evidence="5">Tetratricopeptide repeat-containing protein</fullName>
    </submittedName>
</protein>
<accession>A0A0P1M8Z0</accession>